<comment type="caution">
    <text evidence="1">The sequence shown here is derived from an EMBL/GenBank/DDBJ whole genome shotgun (WGS) entry which is preliminary data.</text>
</comment>
<proteinExistence type="predicted"/>
<dbReference type="Pfam" id="PF03352">
    <property type="entry name" value="Adenine_glyco"/>
    <property type="match status" value="1"/>
</dbReference>
<organism evidence="1 2">
    <name type="scientific">Pseudonocardia aurantiaca</name>
    <dbReference type="NCBI Taxonomy" id="75290"/>
    <lineage>
        <taxon>Bacteria</taxon>
        <taxon>Bacillati</taxon>
        <taxon>Actinomycetota</taxon>
        <taxon>Actinomycetes</taxon>
        <taxon>Pseudonocardiales</taxon>
        <taxon>Pseudonocardiaceae</taxon>
        <taxon>Pseudonocardia</taxon>
    </lineage>
</organism>
<dbReference type="Proteomes" id="UP001597145">
    <property type="component" value="Unassembled WGS sequence"/>
</dbReference>
<dbReference type="InterPro" id="IPR011257">
    <property type="entry name" value="DNA_glycosylase"/>
</dbReference>
<dbReference type="SUPFAM" id="SSF48150">
    <property type="entry name" value="DNA-glycosylase"/>
    <property type="match status" value="1"/>
</dbReference>
<dbReference type="PANTHER" id="PTHR30037">
    <property type="entry name" value="DNA-3-METHYLADENINE GLYCOSYLASE 1"/>
    <property type="match status" value="1"/>
</dbReference>
<accession>A0ABW4FVI9</accession>
<sequence>MSSDVIIGYHRKPRCAWAGAGDTAFGRYHDEVWGTRTDDESAMFEALTLGVFEVGLSWSIVFGKRDAFLLAFSGFDVAKVAAMTERDVDRLVQDASIIRNRGKIQATVDNARAMLSASPSLVALAKSYEVTRKRAPRSLADLPKSTPQAEAFAKQLKSQGYRFVGPTSVYAFMQNVGVINDHLHGCFRATDYPTTTQTR</sequence>
<dbReference type="InterPro" id="IPR005019">
    <property type="entry name" value="Adenine_glyco"/>
</dbReference>
<dbReference type="Gene3D" id="1.10.340.30">
    <property type="entry name" value="Hypothetical protein, domain 2"/>
    <property type="match status" value="1"/>
</dbReference>
<keyword evidence="2" id="KW-1185">Reference proteome</keyword>
<evidence type="ECO:0000313" key="1">
    <source>
        <dbReference type="EMBL" id="MFD1534089.1"/>
    </source>
</evidence>
<reference evidence="2" key="1">
    <citation type="journal article" date="2019" name="Int. J. Syst. Evol. Microbiol.">
        <title>The Global Catalogue of Microorganisms (GCM) 10K type strain sequencing project: providing services to taxonomists for standard genome sequencing and annotation.</title>
        <authorList>
            <consortium name="The Broad Institute Genomics Platform"/>
            <consortium name="The Broad Institute Genome Sequencing Center for Infectious Disease"/>
            <person name="Wu L."/>
            <person name="Ma J."/>
        </authorList>
    </citation>
    <scope>NUCLEOTIDE SEQUENCE [LARGE SCALE GENOMIC DNA]</scope>
    <source>
        <strain evidence="2">JCM 12165</strain>
    </source>
</reference>
<evidence type="ECO:0000313" key="2">
    <source>
        <dbReference type="Proteomes" id="UP001597145"/>
    </source>
</evidence>
<name>A0ABW4FVI9_9PSEU</name>
<dbReference type="EMBL" id="JBHUCP010000028">
    <property type="protein sequence ID" value="MFD1534089.1"/>
    <property type="molecule type" value="Genomic_DNA"/>
</dbReference>
<dbReference type="InterPro" id="IPR052891">
    <property type="entry name" value="DNA-3mA_glycosylase"/>
</dbReference>
<protein>
    <submittedName>
        <fullName evidence="1">DNA-3-methyladenine glycosylase I</fullName>
    </submittedName>
</protein>
<dbReference type="RefSeq" id="WP_343974074.1">
    <property type="nucleotide sequence ID" value="NZ_BAAAJG010000005.1"/>
</dbReference>
<dbReference type="PANTHER" id="PTHR30037:SF4">
    <property type="entry name" value="DNA-3-METHYLADENINE GLYCOSYLASE I"/>
    <property type="match status" value="1"/>
</dbReference>
<gene>
    <name evidence="1" type="ORF">ACFSCY_32195</name>
</gene>